<dbReference type="Proteomes" id="UP000601361">
    <property type="component" value="Unassembled WGS sequence"/>
</dbReference>
<dbReference type="PANTHER" id="PTHR38469:SF1">
    <property type="entry name" value="PERIPLASMIC PEPTIDASE SUBFAMILY S1B"/>
    <property type="match status" value="1"/>
</dbReference>
<evidence type="ECO:0000256" key="5">
    <source>
        <dbReference type="ARBA" id="ARBA00022801"/>
    </source>
</evidence>
<accession>A0ABQ1X101</accession>
<proteinExistence type="inferred from homology"/>
<evidence type="ECO:0000256" key="4">
    <source>
        <dbReference type="ARBA" id="ARBA00022729"/>
    </source>
</evidence>
<evidence type="ECO:0000256" key="7">
    <source>
        <dbReference type="RuleBase" id="RU366067"/>
    </source>
</evidence>
<evidence type="ECO:0000313" key="9">
    <source>
        <dbReference type="EMBL" id="GGG54510.1"/>
    </source>
</evidence>
<keyword evidence="10" id="KW-1185">Reference proteome</keyword>
<keyword evidence="4" id="KW-0732">Signal</keyword>
<dbReference type="PANTHER" id="PTHR38469">
    <property type="entry name" value="PERIPLASMIC PEPTIDASE SUBFAMILY S1B"/>
    <property type="match status" value="1"/>
</dbReference>
<gene>
    <name evidence="9" type="primary">dpp11</name>
    <name evidence="9" type="ORF">GCM10011378_33370</name>
</gene>
<evidence type="ECO:0000313" key="10">
    <source>
        <dbReference type="Proteomes" id="UP000601361"/>
    </source>
</evidence>
<comment type="caution">
    <text evidence="9">The sequence shown here is derived from an EMBL/GenBank/DDBJ whole genome shotgun (WGS) entry which is preliminary data.</text>
</comment>
<evidence type="ECO:0000256" key="8">
    <source>
        <dbReference type="SAM" id="MobiDB-lite"/>
    </source>
</evidence>
<dbReference type="Pfam" id="PF10459">
    <property type="entry name" value="Peptidase_S46"/>
    <property type="match status" value="1"/>
</dbReference>
<dbReference type="SUPFAM" id="SSF50494">
    <property type="entry name" value="Trypsin-like serine proteases"/>
    <property type="match status" value="1"/>
</dbReference>
<name>A0ABQ1X101_9BACT</name>
<dbReference type="EC" id="3.4.14.-" evidence="7"/>
<keyword evidence="6 7" id="KW-0720">Serine protease</keyword>
<organism evidence="9 10">
    <name type="scientific">Hymenobacter glacieicola</name>
    <dbReference type="NCBI Taxonomy" id="1562124"/>
    <lineage>
        <taxon>Bacteria</taxon>
        <taxon>Pseudomonadati</taxon>
        <taxon>Bacteroidota</taxon>
        <taxon>Cytophagia</taxon>
        <taxon>Cytophagales</taxon>
        <taxon>Hymenobacteraceae</taxon>
        <taxon>Hymenobacter</taxon>
    </lineage>
</organism>
<sequence length="789" mass="86926">MRGTGQRVVQISGTSRRFAIFASSSSLTTQQHNSFCMRVRSRLALLALTLLSCLPPARADEGMWLPLLLKQLNEADMQKKGLKLTAEQIYSVNQGSLKDAVVQFGGGCTGEIISDQGLLLTNHHCGYGQIQSHSSVEKDYLTKGYWAMSRDQELPNPGLTATFIVRMEDVTGQVLAGVPTTGIVEAEREKLVQVNSQRVAQAAVQGTHYQAFVRPMFNGNEYYLFLTEVFQDIRLVGAPPSSIGKFGGDTDNWAWPRHTGDFSIFRIYAGPDNKPAPYSPDNKPFKPRHHLPISLSGVQPGDFTLVFGFPGRTNEYLTSWGVDEVYSLSNPAKIKVRDAKLRVLDADMKASDKVRIQYAAKYASIANYWKKWIGETRGLKKLDAVRVKQQQEATFQKWAESGDAARRAAFAGLLPELQKNYTTARDYTLARDYVTEAALGVELVSYANSLLPLLELADRKATPEELAAAAEKAKKGSVGFFRNYSAPTDQKVAAALLPLYANGTPAALLPAYVKNLQKQYATSGWSAYAAQLYGKSRLTSQESAYAVLDEVAKGNVTTLRQDPAVQLAQAVVSTYRQQVLPTYTAATDNIALLQRTYVAGLRLQQPERKFYPDANSTLRVAYGQVAGYQPADGTKYDFYTTLDGIMEKADPTNPEFEVPARLAELYQNKDFGPYAYKGTVPVAFIATNHTTGGNSGSPVINGRGELIGTNFDRNWEGTMSDIMFDPDRVRNITLDVRYMLFVVDKYAGAGHLVREMTLVGGPGSEAATPHNGKKLEKIKVKRKPAKEKA</sequence>
<comment type="similarity">
    <text evidence="1 7">Belongs to the peptidase S46 family.</text>
</comment>
<evidence type="ECO:0000256" key="6">
    <source>
        <dbReference type="ARBA" id="ARBA00022825"/>
    </source>
</evidence>
<dbReference type="InterPro" id="IPR019500">
    <property type="entry name" value="Pep_S46"/>
</dbReference>
<feature type="compositionally biased region" description="Basic residues" evidence="8">
    <location>
        <begin position="779"/>
        <end position="789"/>
    </location>
</feature>
<dbReference type="EMBL" id="BMGS01000009">
    <property type="protein sequence ID" value="GGG54510.1"/>
    <property type="molecule type" value="Genomic_DNA"/>
</dbReference>
<protein>
    <recommendedName>
        <fullName evidence="7">Dipeptidyl-peptidase</fullName>
        <ecNumber evidence="7">3.4.14.-</ecNumber>
    </recommendedName>
</protein>
<feature type="region of interest" description="Disordered" evidence="8">
    <location>
        <begin position="761"/>
        <end position="789"/>
    </location>
</feature>
<reference evidence="10" key="1">
    <citation type="journal article" date="2019" name="Int. J. Syst. Evol. Microbiol.">
        <title>The Global Catalogue of Microorganisms (GCM) 10K type strain sequencing project: providing services to taxonomists for standard genome sequencing and annotation.</title>
        <authorList>
            <consortium name="The Broad Institute Genomics Platform"/>
            <consortium name="The Broad Institute Genome Sequencing Center for Infectious Disease"/>
            <person name="Wu L."/>
            <person name="Ma J."/>
        </authorList>
    </citation>
    <scope>NUCLEOTIDE SEQUENCE [LARGE SCALE GENOMIC DNA]</scope>
    <source>
        <strain evidence="10">CGMCC 1.12990</strain>
    </source>
</reference>
<keyword evidence="3 7" id="KW-0645">Protease</keyword>
<dbReference type="InterPro" id="IPR043504">
    <property type="entry name" value="Peptidase_S1_PA_chymotrypsin"/>
</dbReference>
<keyword evidence="2 7" id="KW-0031">Aminopeptidase</keyword>
<evidence type="ECO:0000256" key="1">
    <source>
        <dbReference type="ARBA" id="ARBA00010491"/>
    </source>
</evidence>
<dbReference type="Gene3D" id="2.40.10.10">
    <property type="entry name" value="Trypsin-like serine proteases"/>
    <property type="match status" value="1"/>
</dbReference>
<evidence type="ECO:0000256" key="3">
    <source>
        <dbReference type="ARBA" id="ARBA00022670"/>
    </source>
</evidence>
<evidence type="ECO:0000256" key="2">
    <source>
        <dbReference type="ARBA" id="ARBA00022438"/>
    </source>
</evidence>
<comment type="function">
    <text evidence="7">Catalyzes the removal of dipeptides from the N-terminus of oligopeptides.</text>
</comment>
<keyword evidence="5 7" id="KW-0378">Hydrolase</keyword>
<dbReference type="InterPro" id="IPR009003">
    <property type="entry name" value="Peptidase_S1_PA"/>
</dbReference>